<keyword evidence="8" id="KW-1185">Reference proteome</keyword>
<comment type="catalytic activity">
    <reaction evidence="4">
        <text>N-terminal L-glutamyl-[protein] + L-leucyl-tRNA(Leu) = N-terminal L-leucyl-L-glutamyl-[protein] + tRNA(Leu) + H(+)</text>
        <dbReference type="Rhea" id="RHEA:50412"/>
        <dbReference type="Rhea" id="RHEA-COMP:9613"/>
        <dbReference type="Rhea" id="RHEA-COMP:9622"/>
        <dbReference type="Rhea" id="RHEA-COMP:12664"/>
        <dbReference type="Rhea" id="RHEA-COMP:12668"/>
        <dbReference type="ChEBI" id="CHEBI:15378"/>
        <dbReference type="ChEBI" id="CHEBI:64721"/>
        <dbReference type="ChEBI" id="CHEBI:78442"/>
        <dbReference type="ChEBI" id="CHEBI:78494"/>
        <dbReference type="ChEBI" id="CHEBI:133041"/>
        <dbReference type="EC" id="2.3.2.29"/>
    </reaction>
</comment>
<sequence>MTSSNLTFGVTRDFPCSYLTDQHEKLLIAVDDRLHTPKNYGWLMANGFRRSGDQIYRPNCPTCTACQSVRVIADEFSPSKSQKRLLKKNKEFAIEVSNDFSSNYYPLFETYINTLHTDGSMYPASIEQFHSFLKCNLSPQLFLEIWHQGELVSVAITDVLPDSLSAVYTFYQPSYRKQSMGMFSILQQIELCKTLAKPYLYLGYQIDDCQKMNYKTKFNPYQRFINNNWQTVK</sequence>
<name>A0ABQ6H2D6_9GAMM</name>
<feature type="domain" description="N-end aminoacyl transferase N-terminal" evidence="5">
    <location>
        <begin position="15"/>
        <end position="84"/>
    </location>
</feature>
<comment type="subcellular location">
    <subcellularLocation>
        <location evidence="4">Cytoplasm</location>
    </subcellularLocation>
</comment>
<dbReference type="Proteomes" id="UP001157133">
    <property type="component" value="Unassembled WGS sequence"/>
</dbReference>
<evidence type="ECO:0000259" key="5">
    <source>
        <dbReference type="Pfam" id="PF04376"/>
    </source>
</evidence>
<reference evidence="7 8" key="1">
    <citation type="submission" date="2023-03" db="EMBL/GenBank/DDBJ databases">
        <title>Draft genome sequence of Thalassotalea eurytherma JCM 18482T.</title>
        <authorList>
            <person name="Sawabe T."/>
        </authorList>
    </citation>
    <scope>NUCLEOTIDE SEQUENCE [LARGE SCALE GENOMIC DNA]</scope>
    <source>
        <strain evidence="7 8">JCM 18482</strain>
    </source>
</reference>
<dbReference type="InterPro" id="IPR030700">
    <property type="entry name" value="N-end_Aminoacyl_Trfase"/>
</dbReference>
<keyword evidence="3 4" id="KW-0012">Acyltransferase</keyword>
<keyword evidence="2 4" id="KW-0808">Transferase</keyword>
<evidence type="ECO:0000259" key="6">
    <source>
        <dbReference type="Pfam" id="PF04377"/>
    </source>
</evidence>
<proteinExistence type="inferred from homology"/>
<dbReference type="EMBL" id="BSSU01000008">
    <property type="protein sequence ID" value="GLX82272.1"/>
    <property type="molecule type" value="Genomic_DNA"/>
</dbReference>
<dbReference type="PANTHER" id="PTHR21367">
    <property type="entry name" value="ARGININE-TRNA-PROTEIN TRANSFERASE 1"/>
    <property type="match status" value="1"/>
</dbReference>
<gene>
    <name evidence="7" type="primary">ate</name>
    <name evidence="4" type="synonym">bpt</name>
    <name evidence="7" type="ORF">theurythT_17240</name>
</gene>
<dbReference type="InterPro" id="IPR016181">
    <property type="entry name" value="Acyl_CoA_acyltransferase"/>
</dbReference>
<dbReference type="NCBIfam" id="NF002341">
    <property type="entry name" value="PRK01305.1-1"/>
    <property type="match status" value="1"/>
</dbReference>
<dbReference type="InterPro" id="IPR017138">
    <property type="entry name" value="Asp_Glu_LeuTrfase"/>
</dbReference>
<evidence type="ECO:0000256" key="1">
    <source>
        <dbReference type="ARBA" id="ARBA00022490"/>
    </source>
</evidence>
<evidence type="ECO:0000256" key="3">
    <source>
        <dbReference type="ARBA" id="ARBA00023315"/>
    </source>
</evidence>
<comment type="caution">
    <text evidence="7">The sequence shown here is derived from an EMBL/GenBank/DDBJ whole genome shotgun (WGS) entry which is preliminary data.</text>
</comment>
<evidence type="ECO:0000313" key="8">
    <source>
        <dbReference type="Proteomes" id="UP001157133"/>
    </source>
</evidence>
<dbReference type="NCBIfam" id="NF002345">
    <property type="entry name" value="PRK01305.2-2"/>
    <property type="match status" value="1"/>
</dbReference>
<evidence type="ECO:0000256" key="2">
    <source>
        <dbReference type="ARBA" id="ARBA00022679"/>
    </source>
</evidence>
<comment type="similarity">
    <text evidence="4">Belongs to the R-transferase family. Bpt subfamily.</text>
</comment>
<comment type="catalytic activity">
    <reaction evidence="4">
        <text>N-terminal L-aspartyl-[protein] + L-leucyl-tRNA(Leu) = N-terminal L-leucyl-L-aspartyl-[protein] + tRNA(Leu) + H(+)</text>
        <dbReference type="Rhea" id="RHEA:50420"/>
        <dbReference type="Rhea" id="RHEA-COMP:9613"/>
        <dbReference type="Rhea" id="RHEA-COMP:9622"/>
        <dbReference type="Rhea" id="RHEA-COMP:12669"/>
        <dbReference type="Rhea" id="RHEA-COMP:12674"/>
        <dbReference type="ChEBI" id="CHEBI:15378"/>
        <dbReference type="ChEBI" id="CHEBI:64720"/>
        <dbReference type="ChEBI" id="CHEBI:78442"/>
        <dbReference type="ChEBI" id="CHEBI:78494"/>
        <dbReference type="ChEBI" id="CHEBI:133042"/>
        <dbReference type="EC" id="2.3.2.29"/>
    </reaction>
</comment>
<comment type="function">
    <text evidence="4">Functions in the N-end rule pathway of protein degradation where it conjugates Leu from its aminoacyl-tRNA to the N-termini of proteins containing an N-terminal aspartate or glutamate.</text>
</comment>
<dbReference type="HAMAP" id="MF_00689">
    <property type="entry name" value="Bpt"/>
    <property type="match status" value="1"/>
</dbReference>
<dbReference type="PANTHER" id="PTHR21367:SF1">
    <property type="entry name" value="ARGINYL-TRNA--PROTEIN TRANSFERASE 1"/>
    <property type="match status" value="1"/>
</dbReference>
<dbReference type="Pfam" id="PF04377">
    <property type="entry name" value="ATE_C"/>
    <property type="match status" value="1"/>
</dbReference>
<organism evidence="7 8">
    <name type="scientific">Thalassotalea eurytherma</name>
    <dbReference type="NCBI Taxonomy" id="1144278"/>
    <lineage>
        <taxon>Bacteria</taxon>
        <taxon>Pseudomonadati</taxon>
        <taxon>Pseudomonadota</taxon>
        <taxon>Gammaproteobacteria</taxon>
        <taxon>Alteromonadales</taxon>
        <taxon>Colwelliaceae</taxon>
        <taxon>Thalassotalea</taxon>
    </lineage>
</organism>
<dbReference type="EC" id="2.3.2.29" evidence="4"/>
<dbReference type="Pfam" id="PF04376">
    <property type="entry name" value="ATE_N"/>
    <property type="match status" value="1"/>
</dbReference>
<dbReference type="SUPFAM" id="SSF55729">
    <property type="entry name" value="Acyl-CoA N-acyltransferases (Nat)"/>
    <property type="match status" value="1"/>
</dbReference>
<evidence type="ECO:0000256" key="4">
    <source>
        <dbReference type="HAMAP-Rule" id="MF_00689"/>
    </source>
</evidence>
<dbReference type="RefSeq" id="WP_284207634.1">
    <property type="nucleotide sequence ID" value="NZ_BSSU01000008.1"/>
</dbReference>
<dbReference type="GO" id="GO:0016740">
    <property type="term" value="F:transferase activity"/>
    <property type="evidence" value="ECO:0007669"/>
    <property type="project" value="UniProtKB-KW"/>
</dbReference>
<dbReference type="NCBIfam" id="NF002342">
    <property type="entry name" value="PRK01305.1-3"/>
    <property type="match status" value="1"/>
</dbReference>
<dbReference type="PIRSF" id="PIRSF037208">
    <property type="entry name" value="ATE_pro_prd"/>
    <property type="match status" value="1"/>
</dbReference>
<accession>A0ABQ6H2D6</accession>
<evidence type="ECO:0000313" key="7">
    <source>
        <dbReference type="EMBL" id="GLX82272.1"/>
    </source>
</evidence>
<protein>
    <recommendedName>
        <fullName evidence="4">Aspartate/glutamate leucyltransferase</fullName>
        <ecNumber evidence="4">2.3.2.29</ecNumber>
    </recommendedName>
</protein>
<feature type="domain" description="N-end rule aminoacyl transferase C-terminal" evidence="6">
    <location>
        <begin position="104"/>
        <end position="223"/>
    </location>
</feature>
<dbReference type="NCBIfam" id="NF002346">
    <property type="entry name" value="PRK01305.2-3"/>
    <property type="match status" value="1"/>
</dbReference>
<dbReference type="InterPro" id="IPR007471">
    <property type="entry name" value="N-end_Aminoacyl_Trfase_N"/>
</dbReference>
<keyword evidence="1 4" id="KW-0963">Cytoplasm</keyword>
<dbReference type="InterPro" id="IPR007472">
    <property type="entry name" value="N-end_Aminoacyl_Trfase_C"/>
</dbReference>